<keyword evidence="9 12" id="KW-0805">Transcription regulation</keyword>
<evidence type="ECO:0000256" key="9">
    <source>
        <dbReference type="ARBA" id="ARBA00023015"/>
    </source>
</evidence>
<evidence type="ECO:0000256" key="8">
    <source>
        <dbReference type="ARBA" id="ARBA00022833"/>
    </source>
</evidence>
<keyword evidence="12" id="KW-0408">Iron</keyword>
<evidence type="ECO:0000256" key="10">
    <source>
        <dbReference type="ARBA" id="ARBA00023125"/>
    </source>
</evidence>
<dbReference type="PANTHER" id="PTHR33202">
    <property type="entry name" value="ZINC UPTAKE REGULATION PROTEIN"/>
    <property type="match status" value="1"/>
</dbReference>
<evidence type="ECO:0000256" key="1">
    <source>
        <dbReference type="ARBA" id="ARBA00004496"/>
    </source>
</evidence>
<dbReference type="InterPro" id="IPR036388">
    <property type="entry name" value="WH-like_DNA-bd_sf"/>
</dbReference>
<dbReference type="SUPFAM" id="SSF46785">
    <property type="entry name" value="Winged helix' DNA-binding domain"/>
    <property type="match status" value="1"/>
</dbReference>
<keyword evidence="11 12" id="KW-0804">Transcription</keyword>
<keyword evidence="10 12" id="KW-0238">DNA-binding</keyword>
<name>A0ABY3T8P3_9GAMM</name>
<evidence type="ECO:0000313" key="13">
    <source>
        <dbReference type="EMBL" id="UJS26513.1"/>
    </source>
</evidence>
<evidence type="ECO:0000256" key="4">
    <source>
        <dbReference type="ARBA" id="ARBA00020910"/>
    </source>
</evidence>
<keyword evidence="6 12" id="KW-0678">Repressor</keyword>
<comment type="subcellular location">
    <subcellularLocation>
        <location evidence="1 12">Cytoplasm</location>
    </subcellularLocation>
</comment>
<sequence length="139" mass="16039">MEEKDIKRAGLKITQPRVKILDLLSNSHEHHLSAEDIYKSLLGNGEEIGLATVYRVLTQFEAAGLVNRHHFEGGQAVFELATEEHHDHMVCMKTGKVIEFYDEIIEQRQRELAKQHNFRIKDHSLILYGEFINETDKSA</sequence>
<dbReference type="EMBL" id="CP091244">
    <property type="protein sequence ID" value="UJS26513.1"/>
    <property type="molecule type" value="Genomic_DNA"/>
</dbReference>
<evidence type="ECO:0000256" key="12">
    <source>
        <dbReference type="RuleBase" id="RU364037"/>
    </source>
</evidence>
<dbReference type="Proteomes" id="UP001054801">
    <property type="component" value="Chromosome"/>
</dbReference>
<gene>
    <name evidence="12 13" type="primary">fur</name>
    <name evidence="13" type="ORF">L2Y54_10845</name>
</gene>
<dbReference type="NCBIfam" id="NF006999">
    <property type="entry name" value="PRK09462.1"/>
    <property type="match status" value="1"/>
</dbReference>
<keyword evidence="8 12" id="KW-0862">Zinc</keyword>
<evidence type="ECO:0000256" key="3">
    <source>
        <dbReference type="ARBA" id="ARBA00011738"/>
    </source>
</evidence>
<reference evidence="13" key="1">
    <citation type="journal article" date="2022" name="Microorganisms">
        <title>Two New Species of Filamentous Sulfur Bacteria of the Genus Thiothrix, Thiothrix winogradskyi sp. nov. and 'Candidatus Thiothrix sulfatifontis' sp. nov.</title>
        <authorList>
            <person name="Ravin N.V."/>
            <person name="Rossetti S."/>
            <person name="Beletsky A.V."/>
            <person name="Kadnikov V.V."/>
            <person name="Rudenko T.S."/>
            <person name="Smolyakov D.D."/>
            <person name="Moskvitina M.I."/>
            <person name="Gureeva M.V."/>
            <person name="Mardanov A.V."/>
            <person name="Grabovich M.Y."/>
        </authorList>
    </citation>
    <scope>NUCLEOTIDE SEQUENCE</scope>
    <source>
        <strain evidence="13">CT3</strain>
    </source>
</reference>
<dbReference type="InterPro" id="IPR002481">
    <property type="entry name" value="FUR"/>
</dbReference>
<evidence type="ECO:0000256" key="2">
    <source>
        <dbReference type="ARBA" id="ARBA00007957"/>
    </source>
</evidence>
<evidence type="ECO:0000256" key="5">
    <source>
        <dbReference type="ARBA" id="ARBA00022490"/>
    </source>
</evidence>
<comment type="subunit">
    <text evidence="3 12">Homodimer.</text>
</comment>
<keyword evidence="14" id="KW-1185">Reference proteome</keyword>
<comment type="similarity">
    <text evidence="2 12">Belongs to the Fur family.</text>
</comment>
<protein>
    <recommendedName>
        <fullName evidence="4 12">Ferric uptake regulation protein</fullName>
    </recommendedName>
</protein>
<dbReference type="Gene3D" id="3.30.1490.190">
    <property type="match status" value="1"/>
</dbReference>
<dbReference type="InterPro" id="IPR036390">
    <property type="entry name" value="WH_DNA-bd_sf"/>
</dbReference>
<evidence type="ECO:0000256" key="11">
    <source>
        <dbReference type="ARBA" id="ARBA00023163"/>
    </source>
</evidence>
<dbReference type="CDD" id="cd07153">
    <property type="entry name" value="Fur_like"/>
    <property type="match status" value="1"/>
</dbReference>
<evidence type="ECO:0000256" key="7">
    <source>
        <dbReference type="ARBA" id="ARBA00022723"/>
    </source>
</evidence>
<accession>A0ABY3T8P3</accession>
<keyword evidence="7 12" id="KW-0479">Metal-binding</keyword>
<dbReference type="PANTHER" id="PTHR33202:SF2">
    <property type="entry name" value="FERRIC UPTAKE REGULATION PROTEIN"/>
    <property type="match status" value="1"/>
</dbReference>
<dbReference type="RefSeq" id="WP_236501911.1">
    <property type="nucleotide sequence ID" value="NZ_CP091244.1"/>
</dbReference>
<dbReference type="Gene3D" id="1.10.10.10">
    <property type="entry name" value="Winged helix-like DNA-binding domain superfamily/Winged helix DNA-binding domain"/>
    <property type="match status" value="1"/>
</dbReference>
<organism evidence="13 14">
    <name type="scientific">Thiothrix winogradskyi</name>
    <dbReference type="NCBI Taxonomy" id="96472"/>
    <lineage>
        <taxon>Bacteria</taxon>
        <taxon>Pseudomonadati</taxon>
        <taxon>Pseudomonadota</taxon>
        <taxon>Gammaproteobacteria</taxon>
        <taxon>Thiotrichales</taxon>
        <taxon>Thiotrichaceae</taxon>
        <taxon>Thiothrix</taxon>
    </lineage>
</organism>
<dbReference type="InterPro" id="IPR043135">
    <property type="entry name" value="Fur_C"/>
</dbReference>
<dbReference type="Pfam" id="PF01475">
    <property type="entry name" value="FUR"/>
    <property type="match status" value="1"/>
</dbReference>
<proteinExistence type="inferred from homology"/>
<evidence type="ECO:0000256" key="6">
    <source>
        <dbReference type="ARBA" id="ARBA00022491"/>
    </source>
</evidence>
<evidence type="ECO:0000313" key="14">
    <source>
        <dbReference type="Proteomes" id="UP001054801"/>
    </source>
</evidence>
<keyword evidence="5 12" id="KW-0963">Cytoplasm</keyword>